<keyword evidence="2" id="KW-0732">Signal</keyword>
<dbReference type="AlphaFoldDB" id="A0A2S5IU92"/>
<evidence type="ECO:0008006" key="5">
    <source>
        <dbReference type="Google" id="ProtNLM"/>
    </source>
</evidence>
<organism evidence="3 4">
    <name type="scientific">Arthrobacter pityocampae</name>
    <dbReference type="NCBI Taxonomy" id="547334"/>
    <lineage>
        <taxon>Bacteria</taxon>
        <taxon>Bacillati</taxon>
        <taxon>Actinomycetota</taxon>
        <taxon>Actinomycetes</taxon>
        <taxon>Micrococcales</taxon>
        <taxon>Micrococcaceae</taxon>
        <taxon>Arthrobacter</taxon>
    </lineage>
</organism>
<feature type="signal peptide" evidence="2">
    <location>
        <begin position="1"/>
        <end position="22"/>
    </location>
</feature>
<dbReference type="PROSITE" id="PS51257">
    <property type="entry name" value="PROKAR_LIPOPROTEIN"/>
    <property type="match status" value="1"/>
</dbReference>
<protein>
    <recommendedName>
        <fullName evidence="5">DNA modification methylase</fullName>
    </recommendedName>
</protein>
<evidence type="ECO:0000313" key="4">
    <source>
        <dbReference type="Proteomes" id="UP000239297"/>
    </source>
</evidence>
<dbReference type="Proteomes" id="UP000239297">
    <property type="component" value="Unassembled WGS sequence"/>
</dbReference>
<feature type="compositionally biased region" description="Acidic residues" evidence="1">
    <location>
        <begin position="160"/>
        <end position="169"/>
    </location>
</feature>
<feature type="chain" id="PRO_5015541783" description="DNA modification methylase" evidence="2">
    <location>
        <begin position="23"/>
        <end position="169"/>
    </location>
</feature>
<evidence type="ECO:0000313" key="3">
    <source>
        <dbReference type="EMBL" id="PPB48107.1"/>
    </source>
</evidence>
<reference evidence="3 4" key="1">
    <citation type="journal article" date="2014" name="Int. J. Syst. Evol. Microbiol.">
        <title>Arthrobacter pityocampae sp. nov., isolated from Thaumetopoea pityocampa (Lep., Thaumetopoeidae).</title>
        <authorList>
            <person name="Ince I.A."/>
            <person name="Demirbag Z."/>
            <person name="Kati H."/>
        </authorList>
    </citation>
    <scope>NUCLEOTIDE SEQUENCE [LARGE SCALE GENOMIC DNA]</scope>
    <source>
        <strain evidence="3 4">Tp2</strain>
    </source>
</reference>
<name>A0A2S5IU92_9MICC</name>
<proteinExistence type="predicted"/>
<feature type="region of interest" description="Disordered" evidence="1">
    <location>
        <begin position="149"/>
        <end position="169"/>
    </location>
</feature>
<comment type="caution">
    <text evidence="3">The sequence shown here is derived from an EMBL/GenBank/DDBJ whole genome shotgun (WGS) entry which is preliminary data.</text>
</comment>
<accession>A0A2S5IU92</accession>
<keyword evidence="4" id="KW-1185">Reference proteome</keyword>
<evidence type="ECO:0000256" key="1">
    <source>
        <dbReference type="SAM" id="MobiDB-lite"/>
    </source>
</evidence>
<sequence>MRQSVAAGAVLVMLGVSGCSFTSEQSTTTEYAPSDGIVKDLGPVLLRNVLIVGNQGESEGRLVGTVFNTTDQPVDLSIRAGGAETIITVEGDGEFRFEEEAGDDTTVGGLMTTPPGSLVDVDFGVDGEDATFEVPVLDGTLEEYREFVPGGFTPRPVEPEVNEEAAEGE</sequence>
<gene>
    <name evidence="3" type="ORF">C4K88_14055</name>
</gene>
<evidence type="ECO:0000256" key="2">
    <source>
        <dbReference type="SAM" id="SignalP"/>
    </source>
</evidence>
<dbReference type="EMBL" id="PRKW01000006">
    <property type="protein sequence ID" value="PPB48107.1"/>
    <property type="molecule type" value="Genomic_DNA"/>
</dbReference>